<evidence type="ECO:0000256" key="4">
    <source>
        <dbReference type="SAM" id="Phobius"/>
    </source>
</evidence>
<evidence type="ECO:0000256" key="5">
    <source>
        <dbReference type="SAM" id="SignalP"/>
    </source>
</evidence>
<dbReference type="InterPro" id="IPR001245">
    <property type="entry name" value="Ser-Thr/Tyr_kinase_cat_dom"/>
</dbReference>
<evidence type="ECO:0000256" key="1">
    <source>
        <dbReference type="ARBA" id="ARBA00004167"/>
    </source>
</evidence>
<feature type="domain" description="Protein kinase" evidence="6">
    <location>
        <begin position="352"/>
        <end position="631"/>
    </location>
</feature>
<dbReference type="Gene3D" id="1.10.510.10">
    <property type="entry name" value="Transferase(Phosphotransferase) domain 1"/>
    <property type="match status" value="1"/>
</dbReference>
<keyword evidence="5" id="KW-0732">Signal</keyword>
<sequence length="674" mass="77060">MNLKFLLLFLNIIPAFTDVGFIYSTKNATFKDWELQKSGNYSAQVFKNDTYWISLDFQNTSIQFYYLLSPLIDLQSKWMTTSTFQIHTDNDKTLLCPNCFGFAQQKYLQIPLNREAMSYTIYNSSSKVIDNLIYTKSFNEQKLPYAYFGLLLNTSAILNMNLTTLNVTLFNISYIYCSATVYGLAYYDISQATNSNLDYFITNGSCLSNSEPSPTNSTLQRYCDLGGKSIFFGECFCSAGYQLKNGNCMGEKISSVPIATIAGSLSGILFFVLAVGFCLHQEKRRKIEIVVEQKIIDEQAMKEKHIKEMLENTKNAYLPIDAAIIQSWTTFGEEEPLYLEIPNSYNYHYSDLIIKEKIGEGHFAIIHKAIAVNICGHKGNSTVAVKELKNNCSTAEKEDFENELEIMQELSSHPYIVKLLGICTAPHCIILEYVPGGDLQSCLLKSRKYRNATEMIEGSYLTSYYLLLFAYQIASGMIYLSEKKIVHRDLACRNILVGYGRVCKVADLGLARRLDEKGFCRREKQILLPIKWLSPESIKHGLFSIKSDVWSFGILLWEVITIGAIPYPEFRSEDIPKLLLENKYRMPKPEHCRQEVYDIMLSCWQEDENCRPTFSELAESFNAMKDDKIYVNIDQYDENAYASFGEDDNTTMNADLMFNDQNCVVENSTKFSEI</sequence>
<keyword evidence="4" id="KW-0812">Transmembrane</keyword>
<keyword evidence="3" id="KW-0547">Nucleotide-binding</keyword>
<evidence type="ECO:0000256" key="3">
    <source>
        <dbReference type="PROSITE-ProRule" id="PRU10141"/>
    </source>
</evidence>
<dbReference type="RefSeq" id="XP_065665001.1">
    <property type="nucleotide sequence ID" value="XM_065808929.1"/>
</dbReference>
<evidence type="ECO:0000313" key="8">
    <source>
        <dbReference type="RefSeq" id="XP_065665001.1"/>
    </source>
</evidence>
<dbReference type="InterPro" id="IPR020635">
    <property type="entry name" value="Tyr_kinase_cat_dom"/>
</dbReference>
<dbReference type="PROSITE" id="PS00107">
    <property type="entry name" value="PROTEIN_KINASE_ATP"/>
    <property type="match status" value="1"/>
</dbReference>
<feature type="transmembrane region" description="Helical" evidence="4">
    <location>
        <begin position="258"/>
        <end position="279"/>
    </location>
</feature>
<keyword evidence="8" id="KW-0675">Receptor</keyword>
<dbReference type="InterPro" id="IPR050122">
    <property type="entry name" value="RTK"/>
</dbReference>
<feature type="binding site" evidence="3">
    <location>
        <position position="386"/>
    </location>
    <ligand>
        <name>ATP</name>
        <dbReference type="ChEBI" id="CHEBI:30616"/>
    </ligand>
</feature>
<evidence type="ECO:0000313" key="7">
    <source>
        <dbReference type="Proteomes" id="UP001652625"/>
    </source>
</evidence>
<dbReference type="PROSITE" id="PS00109">
    <property type="entry name" value="PROTEIN_KINASE_TYR"/>
    <property type="match status" value="1"/>
</dbReference>
<dbReference type="InterPro" id="IPR011009">
    <property type="entry name" value="Kinase-like_dom_sf"/>
</dbReference>
<dbReference type="SUPFAM" id="SSF56112">
    <property type="entry name" value="Protein kinase-like (PK-like)"/>
    <property type="match status" value="1"/>
</dbReference>
<dbReference type="Pfam" id="PF07714">
    <property type="entry name" value="PK_Tyr_Ser-Thr"/>
    <property type="match status" value="1"/>
</dbReference>
<dbReference type="PANTHER" id="PTHR24416:SF621">
    <property type="entry name" value="TYROSINE KINASE RECEPTOR CAD96CA"/>
    <property type="match status" value="1"/>
</dbReference>
<comment type="catalytic activity">
    <reaction evidence="2">
        <text>L-tyrosyl-[protein] + ATP = O-phospho-L-tyrosyl-[protein] + ADP + H(+)</text>
        <dbReference type="Rhea" id="RHEA:10596"/>
        <dbReference type="Rhea" id="RHEA-COMP:10136"/>
        <dbReference type="Rhea" id="RHEA-COMP:20101"/>
        <dbReference type="ChEBI" id="CHEBI:15378"/>
        <dbReference type="ChEBI" id="CHEBI:30616"/>
        <dbReference type="ChEBI" id="CHEBI:46858"/>
        <dbReference type="ChEBI" id="CHEBI:61978"/>
        <dbReference type="ChEBI" id="CHEBI:456216"/>
        <dbReference type="EC" id="2.7.10.1"/>
    </reaction>
</comment>
<dbReference type="PANTHER" id="PTHR24416">
    <property type="entry name" value="TYROSINE-PROTEIN KINASE RECEPTOR"/>
    <property type="match status" value="1"/>
</dbReference>
<comment type="subcellular location">
    <subcellularLocation>
        <location evidence="1">Membrane</location>
        <topology evidence="1">Single-pass membrane protein</topology>
    </subcellularLocation>
</comment>
<dbReference type="Gene3D" id="3.30.200.20">
    <property type="entry name" value="Phosphorylase Kinase, domain 1"/>
    <property type="match status" value="1"/>
</dbReference>
<keyword evidence="4" id="KW-1133">Transmembrane helix</keyword>
<evidence type="ECO:0000256" key="2">
    <source>
        <dbReference type="ARBA" id="ARBA00051243"/>
    </source>
</evidence>
<dbReference type="InterPro" id="IPR017441">
    <property type="entry name" value="Protein_kinase_ATP_BS"/>
</dbReference>
<dbReference type="InterPro" id="IPR008266">
    <property type="entry name" value="Tyr_kinase_AS"/>
</dbReference>
<organism evidence="7 8">
    <name type="scientific">Hydra vulgaris</name>
    <name type="common">Hydra</name>
    <name type="synonym">Hydra attenuata</name>
    <dbReference type="NCBI Taxonomy" id="6087"/>
    <lineage>
        <taxon>Eukaryota</taxon>
        <taxon>Metazoa</taxon>
        <taxon>Cnidaria</taxon>
        <taxon>Hydrozoa</taxon>
        <taxon>Hydroidolina</taxon>
        <taxon>Anthoathecata</taxon>
        <taxon>Aplanulata</taxon>
        <taxon>Hydridae</taxon>
        <taxon>Hydra</taxon>
    </lineage>
</organism>
<evidence type="ECO:0000259" key="6">
    <source>
        <dbReference type="PROSITE" id="PS50011"/>
    </source>
</evidence>
<protein>
    <submittedName>
        <fullName evidence="8">Fibroblast growth factor receptor homolog 1 isoform X4</fullName>
    </submittedName>
</protein>
<keyword evidence="7" id="KW-1185">Reference proteome</keyword>
<gene>
    <name evidence="8" type="primary">LOC100209956</name>
</gene>
<dbReference type="GeneID" id="100209956"/>
<dbReference type="PROSITE" id="PS50011">
    <property type="entry name" value="PROTEIN_KINASE_DOM"/>
    <property type="match status" value="1"/>
</dbReference>
<proteinExistence type="predicted"/>
<reference evidence="8" key="1">
    <citation type="submission" date="2025-08" db="UniProtKB">
        <authorList>
            <consortium name="RefSeq"/>
        </authorList>
    </citation>
    <scope>IDENTIFICATION</scope>
</reference>
<keyword evidence="4" id="KW-0472">Membrane</keyword>
<dbReference type="PRINTS" id="PR00109">
    <property type="entry name" value="TYRKINASE"/>
</dbReference>
<dbReference type="SMART" id="SM00219">
    <property type="entry name" value="TyrKc"/>
    <property type="match status" value="1"/>
</dbReference>
<feature type="transmembrane region" description="Helical" evidence="4">
    <location>
        <begin position="458"/>
        <end position="480"/>
    </location>
</feature>
<accession>A0ABM4CSV4</accession>
<dbReference type="InterPro" id="IPR000719">
    <property type="entry name" value="Prot_kinase_dom"/>
</dbReference>
<feature type="chain" id="PRO_5046179217" evidence="5">
    <location>
        <begin position="18"/>
        <end position="674"/>
    </location>
</feature>
<feature type="signal peptide" evidence="5">
    <location>
        <begin position="1"/>
        <end position="17"/>
    </location>
</feature>
<name>A0ABM4CSV4_HYDVU</name>
<dbReference type="CDD" id="cd00192">
    <property type="entry name" value="PTKc"/>
    <property type="match status" value="1"/>
</dbReference>
<keyword evidence="3" id="KW-0067">ATP-binding</keyword>
<dbReference type="Proteomes" id="UP001652625">
    <property type="component" value="Chromosome 11"/>
</dbReference>